<name>A0A095VB08_9GAMM</name>
<dbReference type="AlphaFoldDB" id="A0A095VB08"/>
<accession>A0A095VB08</accession>
<gene>
    <name evidence="1" type="ORF">HA49_13780</name>
</gene>
<proteinExistence type="predicted"/>
<dbReference type="EMBL" id="JPKR02000003">
    <property type="protein sequence ID" value="KGD71895.1"/>
    <property type="molecule type" value="Genomic_DNA"/>
</dbReference>
<sequence>MGKHHGGIKFARTILLSCLKTLKQNESIHRFVDGRIYFSEWLFFQGQPLIRSQMGYFLLKK</sequence>
<comment type="caution">
    <text evidence="1">The sequence shown here is derived from an EMBL/GenBank/DDBJ whole genome shotgun (WGS) entry which is preliminary data.</text>
</comment>
<organism evidence="1 2">
    <name type="scientific">Tatumella morbirosei</name>
    <dbReference type="NCBI Taxonomy" id="642227"/>
    <lineage>
        <taxon>Bacteria</taxon>
        <taxon>Pseudomonadati</taxon>
        <taxon>Pseudomonadota</taxon>
        <taxon>Gammaproteobacteria</taxon>
        <taxon>Enterobacterales</taxon>
        <taxon>Erwiniaceae</taxon>
        <taxon>Tatumella</taxon>
    </lineage>
</organism>
<protein>
    <submittedName>
        <fullName evidence="1">Uncharacterized protein</fullName>
    </submittedName>
</protein>
<evidence type="ECO:0000313" key="1">
    <source>
        <dbReference type="EMBL" id="KGD71895.1"/>
    </source>
</evidence>
<dbReference type="Proteomes" id="UP000029577">
    <property type="component" value="Unassembled WGS sequence"/>
</dbReference>
<evidence type="ECO:0000313" key="2">
    <source>
        <dbReference type="Proteomes" id="UP000029577"/>
    </source>
</evidence>
<reference evidence="1" key="1">
    <citation type="submission" date="2014-12" db="EMBL/GenBank/DDBJ databases">
        <title>The draft genome of the Tatumella morbirosei type strain, LMG23360T isolated from pineapple rot.</title>
        <authorList>
            <person name="Smits T.H."/>
            <person name="Palmer M."/>
            <person name="Venter S.N."/>
            <person name="Duffy B."/>
            <person name="Steenkamp E.T."/>
            <person name="Chan W.Y."/>
            <person name="Coutinho T.A."/>
            <person name="Coetzee M.P."/>
            <person name="De Maayer P."/>
        </authorList>
    </citation>
    <scope>NUCLEOTIDE SEQUENCE [LARGE SCALE GENOMIC DNA]</scope>
    <source>
        <strain evidence="1">LMG 23360</strain>
    </source>
</reference>
<keyword evidence="2" id="KW-1185">Reference proteome</keyword>